<reference evidence="2" key="1">
    <citation type="journal article" date="2015" name="Nature">
        <title>Complex archaea that bridge the gap between prokaryotes and eukaryotes.</title>
        <authorList>
            <person name="Spang A."/>
            <person name="Saw J.H."/>
            <person name="Jorgensen S.L."/>
            <person name="Zaremba-Niedzwiedzka K."/>
            <person name="Martijn J."/>
            <person name="Lind A.E."/>
            <person name="van Eijk R."/>
            <person name="Schleper C."/>
            <person name="Guy L."/>
            <person name="Ettema T.J."/>
        </authorList>
    </citation>
    <scope>NUCLEOTIDE SEQUENCE</scope>
</reference>
<dbReference type="EMBL" id="LAZR01017849">
    <property type="protein sequence ID" value="KKL98703.1"/>
    <property type="molecule type" value="Genomic_DNA"/>
</dbReference>
<sequence length="74" mass="8826">MNILTPEEIQREVDDARYLSRPMRPYDYIRIGAKAQLAKRSPSQKEDRPDRGRIAKLAYDQNLPEYHPDPTWKR</sequence>
<protein>
    <submittedName>
        <fullName evidence="2">Uncharacterized protein</fullName>
    </submittedName>
</protein>
<evidence type="ECO:0000313" key="2">
    <source>
        <dbReference type="EMBL" id="KKL98703.1"/>
    </source>
</evidence>
<proteinExistence type="predicted"/>
<name>A0A0F9GIV1_9ZZZZ</name>
<feature type="non-terminal residue" evidence="2">
    <location>
        <position position="74"/>
    </location>
</feature>
<evidence type="ECO:0000256" key="1">
    <source>
        <dbReference type="SAM" id="MobiDB-lite"/>
    </source>
</evidence>
<accession>A0A0F9GIV1</accession>
<feature type="region of interest" description="Disordered" evidence="1">
    <location>
        <begin position="35"/>
        <end position="74"/>
    </location>
</feature>
<gene>
    <name evidence="2" type="ORF">LCGC14_1821680</name>
</gene>
<comment type="caution">
    <text evidence="2">The sequence shown here is derived from an EMBL/GenBank/DDBJ whole genome shotgun (WGS) entry which is preliminary data.</text>
</comment>
<feature type="compositionally biased region" description="Basic and acidic residues" evidence="1">
    <location>
        <begin position="43"/>
        <end position="53"/>
    </location>
</feature>
<dbReference type="AlphaFoldDB" id="A0A0F9GIV1"/>
<organism evidence="2">
    <name type="scientific">marine sediment metagenome</name>
    <dbReference type="NCBI Taxonomy" id="412755"/>
    <lineage>
        <taxon>unclassified sequences</taxon>
        <taxon>metagenomes</taxon>
        <taxon>ecological metagenomes</taxon>
    </lineage>
</organism>